<evidence type="ECO:0000256" key="4">
    <source>
        <dbReference type="SAM" id="SignalP"/>
    </source>
</evidence>
<dbReference type="CDD" id="cd07061">
    <property type="entry name" value="HP_HAP_like"/>
    <property type="match status" value="1"/>
</dbReference>
<dbReference type="InterPro" id="IPR033379">
    <property type="entry name" value="Acid_Pase_AS"/>
</dbReference>
<dbReference type="Pfam" id="PF00328">
    <property type="entry name" value="His_Phos_2"/>
    <property type="match status" value="1"/>
</dbReference>
<keyword evidence="4" id="KW-0732">Signal</keyword>
<dbReference type="PANTHER" id="PTHR11567:SF110">
    <property type="entry name" value="2-PHOSPHOXYLOSE PHOSPHATASE 1"/>
    <property type="match status" value="1"/>
</dbReference>
<organism evidence="5 6">
    <name type="scientific">Novosphingobium pokkalii</name>
    <dbReference type="NCBI Taxonomy" id="1770194"/>
    <lineage>
        <taxon>Bacteria</taxon>
        <taxon>Pseudomonadati</taxon>
        <taxon>Pseudomonadota</taxon>
        <taxon>Alphaproteobacteria</taxon>
        <taxon>Sphingomonadales</taxon>
        <taxon>Sphingomonadaceae</taxon>
        <taxon>Novosphingobium</taxon>
    </lineage>
</organism>
<accession>A0ABV7UZ04</accession>
<feature type="region of interest" description="Disordered" evidence="3">
    <location>
        <begin position="372"/>
        <end position="395"/>
    </location>
</feature>
<evidence type="ECO:0000313" key="5">
    <source>
        <dbReference type="EMBL" id="MFC3670045.1"/>
    </source>
</evidence>
<evidence type="ECO:0000313" key="6">
    <source>
        <dbReference type="Proteomes" id="UP001595683"/>
    </source>
</evidence>
<dbReference type="RefSeq" id="WP_191324537.1">
    <property type="nucleotide sequence ID" value="NZ_BMZP01000009.1"/>
</dbReference>
<protein>
    <submittedName>
        <fullName evidence="5">Histidine-type phosphatase</fullName>
    </submittedName>
</protein>
<dbReference type="SUPFAM" id="SSF53254">
    <property type="entry name" value="Phosphoglycerate mutase-like"/>
    <property type="match status" value="1"/>
</dbReference>
<evidence type="ECO:0000256" key="2">
    <source>
        <dbReference type="ARBA" id="ARBA00022801"/>
    </source>
</evidence>
<dbReference type="EMBL" id="JBHRYE010000002">
    <property type="protein sequence ID" value="MFC3670045.1"/>
    <property type="molecule type" value="Genomic_DNA"/>
</dbReference>
<feature type="compositionally biased region" description="Low complexity" evidence="3">
    <location>
        <begin position="382"/>
        <end position="391"/>
    </location>
</feature>
<sequence length="418" mass="43731">MHRPARITLSLAVCLAVALTPAWAAARPDSARSSASRYRVDRVVLLIRHGIRAPLDGEAAAAPLADQPFPRWNTPPSQLTPHGAQALERLAGYMRTRFVGQGLLPGGGCPQTGQLAIWTNSKSRTIASGQALAQGLAPGCAVPVEHRPEDQADPLFDALDAQAVPFDARAAAASINAELDQGRALMVGMGPAVATIERVLGCRRPCPISTLPNRIAPSADGKGLTLSGPIDLASGTAQVFLLQYTQGMPLAQVGWGRASAADIAAMSPLHARLFDVFARSAYMAPRVGGLIARRIATTLTAPRAPAVSVLVGHDNTIAAVTALLGTGFQLPGYGRNDPPIGGGLLFERLIDRRTGRATLRLSYLAQTPDQARSLAPLPQSGPAAPHHPLAPGRCGPTCTPQGFATLIAQETKVLDEPR</sequence>
<gene>
    <name evidence="5" type="ORF">ACFOOT_01270</name>
</gene>
<evidence type="ECO:0000256" key="1">
    <source>
        <dbReference type="ARBA" id="ARBA00005375"/>
    </source>
</evidence>
<dbReference type="InterPro" id="IPR029033">
    <property type="entry name" value="His_PPase_superfam"/>
</dbReference>
<feature type="chain" id="PRO_5045258828" evidence="4">
    <location>
        <begin position="25"/>
        <end position="418"/>
    </location>
</feature>
<dbReference type="PROSITE" id="PS00616">
    <property type="entry name" value="HIS_ACID_PHOSPHAT_1"/>
    <property type="match status" value="1"/>
</dbReference>
<feature type="signal peptide" evidence="4">
    <location>
        <begin position="1"/>
        <end position="24"/>
    </location>
</feature>
<dbReference type="PANTHER" id="PTHR11567">
    <property type="entry name" value="ACID PHOSPHATASE-RELATED"/>
    <property type="match status" value="1"/>
</dbReference>
<dbReference type="Proteomes" id="UP001595683">
    <property type="component" value="Unassembled WGS sequence"/>
</dbReference>
<dbReference type="InterPro" id="IPR050645">
    <property type="entry name" value="Histidine_acid_phosphatase"/>
</dbReference>
<name>A0ABV7UZ04_9SPHN</name>
<comment type="caution">
    <text evidence="5">The sequence shown here is derived from an EMBL/GenBank/DDBJ whole genome shotgun (WGS) entry which is preliminary data.</text>
</comment>
<proteinExistence type="inferred from homology"/>
<keyword evidence="2" id="KW-0378">Hydrolase</keyword>
<dbReference type="InterPro" id="IPR000560">
    <property type="entry name" value="His_Pase_clade-2"/>
</dbReference>
<reference evidence="6" key="1">
    <citation type="journal article" date="2019" name="Int. J. Syst. Evol. Microbiol.">
        <title>The Global Catalogue of Microorganisms (GCM) 10K type strain sequencing project: providing services to taxonomists for standard genome sequencing and annotation.</title>
        <authorList>
            <consortium name="The Broad Institute Genomics Platform"/>
            <consortium name="The Broad Institute Genome Sequencing Center for Infectious Disease"/>
            <person name="Wu L."/>
            <person name="Ma J."/>
        </authorList>
    </citation>
    <scope>NUCLEOTIDE SEQUENCE [LARGE SCALE GENOMIC DNA]</scope>
    <source>
        <strain evidence="6">KCTC 42224</strain>
    </source>
</reference>
<evidence type="ECO:0000256" key="3">
    <source>
        <dbReference type="SAM" id="MobiDB-lite"/>
    </source>
</evidence>
<keyword evidence="6" id="KW-1185">Reference proteome</keyword>
<dbReference type="Gene3D" id="3.40.50.1240">
    <property type="entry name" value="Phosphoglycerate mutase-like"/>
    <property type="match status" value="2"/>
</dbReference>
<comment type="similarity">
    <text evidence="1">Belongs to the histidine acid phosphatase family.</text>
</comment>